<keyword evidence="6" id="KW-1185">Reference proteome</keyword>
<reference evidence="7" key="1">
    <citation type="submission" date="2025-08" db="UniProtKB">
        <authorList>
            <consortium name="RefSeq"/>
        </authorList>
    </citation>
    <scope>IDENTIFICATION</scope>
    <source>
        <strain evidence="7">USDA-PBARC FA_bdor</strain>
        <tissue evidence="7">Whole organism</tissue>
    </source>
</reference>
<sequence>MSGPIEHDKLRLINSSIHKLATGFYKVLVDGEKGNFMFSPASVSITLSMLTFGARGNTENQLRSVLHLPADDTLTTDGIRLLVDKLNWKNIKFLRITRLREIFLIASGVQFLIWNLYRWNYIGPQNIKKEKLNLANKIFTAEGLEVKSEFRAIINSLFKSEVESVDFTKLDESSRIINVWCETQTEGCIKDVVQPNDVQDASLILVNAIHFKGKWVKPFEKAFTGSQKFSISETATKEVSMMWIDDYFNCGDLPDLDAQYVELPFQSENEDDAISMYIIVPDKMTGWQKVEANLDKIYFQELNGPPERLKLGVPRFQVESKFELEPVLSKMGMKMPFSDTADFTGITDAPPLKISKVIQKVLIEVNEEGTEAGTVTHVNAMPMCPPPSFVFDKPFLCALVVKSTGTPILIAKVIDPSATP</sequence>
<evidence type="ECO:0000256" key="4">
    <source>
        <dbReference type="RuleBase" id="RU000411"/>
    </source>
</evidence>
<dbReference type="InterPro" id="IPR000215">
    <property type="entry name" value="Serpin_fam"/>
</dbReference>
<evidence type="ECO:0000256" key="3">
    <source>
        <dbReference type="ARBA" id="ARBA00022900"/>
    </source>
</evidence>
<keyword evidence="2" id="KW-0646">Protease inhibitor</keyword>
<dbReference type="Gene3D" id="3.30.497.10">
    <property type="entry name" value="Antithrombin, subunit I, domain 2"/>
    <property type="match status" value="2"/>
</dbReference>
<accession>A0A9R1TSW9</accession>
<dbReference type="InterPro" id="IPR023795">
    <property type="entry name" value="Serpin_CS"/>
</dbReference>
<dbReference type="AlphaFoldDB" id="A0A9R1TSW9"/>
<proteinExistence type="inferred from homology"/>
<evidence type="ECO:0000256" key="1">
    <source>
        <dbReference type="ARBA" id="ARBA00009500"/>
    </source>
</evidence>
<protein>
    <submittedName>
        <fullName evidence="7">Leukocyte elastase inhibitor isoform X1</fullName>
    </submittedName>
</protein>
<dbReference type="SUPFAM" id="SSF56574">
    <property type="entry name" value="Serpins"/>
    <property type="match status" value="1"/>
</dbReference>
<dbReference type="GeneID" id="105273582"/>
<dbReference type="CDD" id="cd19601">
    <property type="entry name" value="serpin42Da-like"/>
    <property type="match status" value="1"/>
</dbReference>
<evidence type="ECO:0000259" key="5">
    <source>
        <dbReference type="SMART" id="SM00093"/>
    </source>
</evidence>
<dbReference type="PANTHER" id="PTHR11461:SF211">
    <property type="entry name" value="GH10112P-RELATED"/>
    <property type="match status" value="1"/>
</dbReference>
<organism evidence="6 7">
    <name type="scientific">Fopius arisanus</name>
    <dbReference type="NCBI Taxonomy" id="64838"/>
    <lineage>
        <taxon>Eukaryota</taxon>
        <taxon>Metazoa</taxon>
        <taxon>Ecdysozoa</taxon>
        <taxon>Arthropoda</taxon>
        <taxon>Hexapoda</taxon>
        <taxon>Insecta</taxon>
        <taxon>Pterygota</taxon>
        <taxon>Neoptera</taxon>
        <taxon>Endopterygota</taxon>
        <taxon>Hymenoptera</taxon>
        <taxon>Apocrita</taxon>
        <taxon>Ichneumonoidea</taxon>
        <taxon>Braconidae</taxon>
        <taxon>Opiinae</taxon>
        <taxon>Fopius</taxon>
    </lineage>
</organism>
<gene>
    <name evidence="7" type="primary">LOC105273582</name>
</gene>
<comment type="similarity">
    <text evidence="1 4">Belongs to the serpin family.</text>
</comment>
<dbReference type="Pfam" id="PF00079">
    <property type="entry name" value="Serpin"/>
    <property type="match status" value="1"/>
</dbReference>
<evidence type="ECO:0000313" key="7">
    <source>
        <dbReference type="RefSeq" id="XP_011314406.1"/>
    </source>
</evidence>
<dbReference type="PROSITE" id="PS00284">
    <property type="entry name" value="SERPIN"/>
    <property type="match status" value="1"/>
</dbReference>
<dbReference type="SMART" id="SM00093">
    <property type="entry name" value="SERPIN"/>
    <property type="match status" value="1"/>
</dbReference>
<evidence type="ECO:0000313" key="6">
    <source>
        <dbReference type="Proteomes" id="UP000694866"/>
    </source>
</evidence>
<name>A0A9R1TSW9_9HYME</name>
<dbReference type="RefSeq" id="XP_011314406.1">
    <property type="nucleotide sequence ID" value="XM_011316104.1"/>
</dbReference>
<keyword evidence="3" id="KW-0722">Serine protease inhibitor</keyword>
<dbReference type="OrthoDB" id="671595at2759"/>
<dbReference type="PANTHER" id="PTHR11461">
    <property type="entry name" value="SERINE PROTEASE INHIBITOR, SERPIN"/>
    <property type="match status" value="1"/>
</dbReference>
<evidence type="ECO:0000256" key="2">
    <source>
        <dbReference type="ARBA" id="ARBA00022690"/>
    </source>
</evidence>
<dbReference type="InterPro" id="IPR036186">
    <property type="entry name" value="Serpin_sf"/>
</dbReference>
<feature type="domain" description="Serpin" evidence="5">
    <location>
        <begin position="22"/>
        <end position="416"/>
    </location>
</feature>
<dbReference type="KEGG" id="fas:105273582"/>
<dbReference type="Proteomes" id="UP000694866">
    <property type="component" value="Unplaced"/>
</dbReference>
<dbReference type="GO" id="GO:0004867">
    <property type="term" value="F:serine-type endopeptidase inhibitor activity"/>
    <property type="evidence" value="ECO:0007669"/>
    <property type="project" value="UniProtKB-KW"/>
</dbReference>
<dbReference type="InterPro" id="IPR042185">
    <property type="entry name" value="Serpin_sf_2"/>
</dbReference>
<dbReference type="InterPro" id="IPR042178">
    <property type="entry name" value="Serpin_sf_1"/>
</dbReference>
<dbReference type="Gene3D" id="2.30.39.10">
    <property type="entry name" value="Alpha-1-antitrypsin, domain 1"/>
    <property type="match status" value="1"/>
</dbReference>
<dbReference type="InterPro" id="IPR023796">
    <property type="entry name" value="Serpin_dom"/>
</dbReference>
<dbReference type="GO" id="GO:0005615">
    <property type="term" value="C:extracellular space"/>
    <property type="evidence" value="ECO:0007669"/>
    <property type="project" value="InterPro"/>
</dbReference>